<dbReference type="InterPro" id="IPR035069">
    <property type="entry name" value="TTHA1013/TTHA0281-like"/>
</dbReference>
<gene>
    <name evidence="1" type="ORF">LCGC14_3009990</name>
</gene>
<name>A0A0F8WZ00_9ZZZZ</name>
<reference evidence="1" key="1">
    <citation type="journal article" date="2015" name="Nature">
        <title>Complex archaea that bridge the gap between prokaryotes and eukaryotes.</title>
        <authorList>
            <person name="Spang A."/>
            <person name="Saw J.H."/>
            <person name="Jorgensen S.L."/>
            <person name="Zaremba-Niedzwiedzka K."/>
            <person name="Martijn J."/>
            <person name="Lind A.E."/>
            <person name="van Eijk R."/>
            <person name="Schleper C."/>
            <person name="Guy L."/>
            <person name="Ettema T.J."/>
        </authorList>
    </citation>
    <scope>NUCLEOTIDE SEQUENCE</scope>
</reference>
<protein>
    <submittedName>
        <fullName evidence="1">Uncharacterized protein</fullName>
    </submittedName>
</protein>
<dbReference type="SUPFAM" id="SSF143100">
    <property type="entry name" value="TTHA1013/TTHA0281-like"/>
    <property type="match status" value="1"/>
</dbReference>
<sequence length="145" mass="17005">VDVWPNFGSVIFRTVTRVFVSRCSAQEEKDLIWNLKQKPRRPYPEKRLAPVELDTAKLDAAEAAYRERLAIKREKKKIKIKIEIDGTTHSLIFIAWETEGVWIARIKEYPGFITQGDSLEEVKKLLIEEFSDTAEHYVEELEHFK</sequence>
<dbReference type="Gene3D" id="3.30.160.250">
    <property type="match status" value="1"/>
</dbReference>
<accession>A0A0F8WZ00</accession>
<comment type="caution">
    <text evidence="1">The sequence shown here is derived from an EMBL/GenBank/DDBJ whole genome shotgun (WGS) entry which is preliminary data.</text>
</comment>
<dbReference type="EMBL" id="LAZR01062274">
    <property type="protein sequence ID" value="KKK61873.1"/>
    <property type="molecule type" value="Genomic_DNA"/>
</dbReference>
<organism evidence="1">
    <name type="scientific">marine sediment metagenome</name>
    <dbReference type="NCBI Taxonomy" id="412755"/>
    <lineage>
        <taxon>unclassified sequences</taxon>
        <taxon>metagenomes</taxon>
        <taxon>ecological metagenomes</taxon>
    </lineage>
</organism>
<evidence type="ECO:0000313" key="1">
    <source>
        <dbReference type="EMBL" id="KKK61873.1"/>
    </source>
</evidence>
<proteinExistence type="predicted"/>
<dbReference type="AlphaFoldDB" id="A0A0F8WZ00"/>
<feature type="non-terminal residue" evidence="1">
    <location>
        <position position="1"/>
    </location>
</feature>